<organism evidence="2 3">
    <name type="scientific">Kitasatospora phosalacinea</name>
    <dbReference type="NCBI Taxonomy" id="2065"/>
    <lineage>
        <taxon>Bacteria</taxon>
        <taxon>Bacillati</taxon>
        <taxon>Actinomycetota</taxon>
        <taxon>Actinomycetes</taxon>
        <taxon>Kitasatosporales</taxon>
        <taxon>Streptomycetaceae</taxon>
        <taxon>Kitasatospora</taxon>
    </lineage>
</organism>
<evidence type="ECO:0000313" key="2">
    <source>
        <dbReference type="EMBL" id="GLW54394.1"/>
    </source>
</evidence>
<dbReference type="Gene3D" id="3.40.50.1820">
    <property type="entry name" value="alpha/beta hydrolase"/>
    <property type="match status" value="2"/>
</dbReference>
<gene>
    <name evidence="2" type="ORF">Kpho01_24050</name>
</gene>
<accession>A0A9W6PG76</accession>
<proteinExistence type="predicted"/>
<dbReference type="GO" id="GO:0016787">
    <property type="term" value="F:hydrolase activity"/>
    <property type="evidence" value="ECO:0007669"/>
    <property type="project" value="UniProtKB-KW"/>
</dbReference>
<evidence type="ECO:0000256" key="1">
    <source>
        <dbReference type="SAM" id="SignalP"/>
    </source>
</evidence>
<dbReference type="SUPFAM" id="SSF53474">
    <property type="entry name" value="alpha/beta-Hydrolases"/>
    <property type="match status" value="1"/>
</dbReference>
<feature type="signal peptide" evidence="1">
    <location>
        <begin position="1"/>
        <end position="26"/>
    </location>
</feature>
<dbReference type="PROSITE" id="PS51318">
    <property type="entry name" value="TAT"/>
    <property type="match status" value="1"/>
</dbReference>
<protein>
    <submittedName>
        <fullName evidence="2">Alpha/beta hydrolase</fullName>
    </submittedName>
</protein>
<sequence length="463" mass="48041">MSRSPRRALAALCAATALAVTAPLAAATPAAATASTGSTGSTAVTASTHYRGTLPDGATWIADKPARWNGVLLLFSHGFGALTAANAPSDAVKDRLLAEGYALAGSSYDPNGSTWALESAERDQFATVTAFGDTAGRPTHVVSVGLSMGGLVNAQIARDGAGRIDGALNLCGLVAGGVDLEDYQLDAEYALAWFFDRADLPNLVDLPDPAAASALAQRLSAAVDAAQQTPAGRARISLAAAYLNQSAWAPGQAPPAPTDYADQERQQYQWLQQGLLYFIVPGRYAVEQSAGGNPSSTRGVDYTDLLDKSWHADEVRALYAAAGLDLEADTAALTAHADITGSAAARADLNASSTVASLGVPMLSLHTTSDQLVPVEQENAYAARIRAAGDNGLLRQAFVARQGHCNFTTAEIVAGLHALEQRLVTGSWRNAATPESLQERATALDLGGAAFVDWKPSRLSGVR</sequence>
<comment type="caution">
    <text evidence="2">The sequence shown here is derived from an EMBL/GenBank/DDBJ whole genome shotgun (WGS) entry which is preliminary data.</text>
</comment>
<dbReference type="RefSeq" id="WP_033256666.1">
    <property type="nucleotide sequence ID" value="NZ_BSRX01000012.1"/>
</dbReference>
<name>A0A9W6PG76_9ACTN</name>
<dbReference type="InterPro" id="IPR006311">
    <property type="entry name" value="TAT_signal"/>
</dbReference>
<evidence type="ECO:0000313" key="3">
    <source>
        <dbReference type="Proteomes" id="UP001165143"/>
    </source>
</evidence>
<dbReference type="OrthoDB" id="7197847at2"/>
<reference evidence="2" key="1">
    <citation type="submission" date="2023-02" db="EMBL/GenBank/DDBJ databases">
        <title>Kitasatospora phosalacinea NBRC 14362.</title>
        <authorList>
            <person name="Ichikawa N."/>
            <person name="Sato H."/>
            <person name="Tonouchi N."/>
        </authorList>
    </citation>
    <scope>NUCLEOTIDE SEQUENCE</scope>
    <source>
        <strain evidence="2">NBRC 14362</strain>
    </source>
</reference>
<feature type="chain" id="PRO_5040916248" evidence="1">
    <location>
        <begin position="27"/>
        <end position="463"/>
    </location>
</feature>
<dbReference type="Proteomes" id="UP001165143">
    <property type="component" value="Unassembled WGS sequence"/>
</dbReference>
<dbReference type="AlphaFoldDB" id="A0A9W6PG76"/>
<keyword evidence="2" id="KW-0378">Hydrolase</keyword>
<dbReference type="EMBL" id="BSRX01000012">
    <property type="protein sequence ID" value="GLW54394.1"/>
    <property type="molecule type" value="Genomic_DNA"/>
</dbReference>
<dbReference type="InterPro" id="IPR029058">
    <property type="entry name" value="AB_hydrolase_fold"/>
</dbReference>
<keyword evidence="1" id="KW-0732">Signal</keyword>